<dbReference type="SMART" id="SM00773">
    <property type="entry name" value="WGR"/>
    <property type="match status" value="1"/>
</dbReference>
<dbReference type="KEGG" id="ria:C7V51_02835"/>
<dbReference type="Pfam" id="PF00644">
    <property type="entry name" value="PARP"/>
    <property type="match status" value="1"/>
</dbReference>
<dbReference type="InterPro" id="IPR012317">
    <property type="entry name" value="Poly(ADP-ribose)pol_cat_dom"/>
</dbReference>
<dbReference type="GO" id="GO:0003950">
    <property type="term" value="F:NAD+ poly-ADP-ribosyltransferase activity"/>
    <property type="evidence" value="ECO:0007669"/>
    <property type="project" value="UniProtKB-EC"/>
</dbReference>
<dbReference type="PANTHER" id="PTHR10459">
    <property type="entry name" value="DNA LIGASE"/>
    <property type="match status" value="1"/>
</dbReference>
<dbReference type="AlphaFoldDB" id="A0AAD1ACJ4"/>
<evidence type="ECO:0000256" key="4">
    <source>
        <dbReference type="ARBA" id="ARBA00023027"/>
    </source>
</evidence>
<dbReference type="Gene3D" id="2.20.140.10">
    <property type="entry name" value="WGR domain"/>
    <property type="match status" value="1"/>
</dbReference>
<dbReference type="SUPFAM" id="SSF56399">
    <property type="entry name" value="ADP-ribosylation"/>
    <property type="match status" value="1"/>
</dbReference>
<dbReference type="RefSeq" id="WP_104354122.1">
    <property type="nucleotide sequence ID" value="NZ_CP028130.1"/>
</dbReference>
<organism evidence="8 9">
    <name type="scientific">Rathayibacter iranicus</name>
    <dbReference type="NCBI Taxonomy" id="59737"/>
    <lineage>
        <taxon>Bacteria</taxon>
        <taxon>Bacillati</taxon>
        <taxon>Actinomycetota</taxon>
        <taxon>Actinomycetes</taxon>
        <taxon>Micrococcales</taxon>
        <taxon>Microbacteriaceae</taxon>
        <taxon>Rathayibacter</taxon>
    </lineage>
</organism>
<dbReference type="GO" id="GO:0070212">
    <property type="term" value="P:protein poly-ADP-ribosylation"/>
    <property type="evidence" value="ECO:0007669"/>
    <property type="project" value="TreeGrafter"/>
</dbReference>
<proteinExistence type="predicted"/>
<dbReference type="SUPFAM" id="SSF142921">
    <property type="entry name" value="WGR domain-like"/>
    <property type="match status" value="1"/>
</dbReference>
<gene>
    <name evidence="8" type="ORF">C7V51_02835</name>
</gene>
<evidence type="ECO:0000256" key="3">
    <source>
        <dbReference type="ARBA" id="ARBA00022679"/>
    </source>
</evidence>
<protein>
    <recommendedName>
        <fullName evidence="1">NAD(+) ADP-ribosyltransferase</fullName>
        <ecNumber evidence="1">2.4.2.30</ecNumber>
    </recommendedName>
</protein>
<dbReference type="PROSITE" id="PS51059">
    <property type="entry name" value="PARP_CATALYTIC"/>
    <property type="match status" value="1"/>
</dbReference>
<dbReference type="Gene3D" id="3.90.228.10">
    <property type="match status" value="1"/>
</dbReference>
<evidence type="ECO:0000256" key="1">
    <source>
        <dbReference type="ARBA" id="ARBA00012020"/>
    </source>
</evidence>
<keyword evidence="4" id="KW-0520">NAD</keyword>
<keyword evidence="3" id="KW-0808">Transferase</keyword>
<keyword evidence="2" id="KW-0328">Glycosyltransferase</keyword>
<evidence type="ECO:0000313" key="8">
    <source>
        <dbReference type="EMBL" id="AZZ54937.1"/>
    </source>
</evidence>
<reference evidence="8 9" key="1">
    <citation type="submission" date="2018-03" db="EMBL/GenBank/DDBJ databases">
        <title>Bacteriophage NCPPB3778 and a type I-E CRISPR drive the evolution of the US Biological Select Agent, Rathayibacter toxicus.</title>
        <authorList>
            <person name="Davis E.W.II."/>
            <person name="Tabima J.F."/>
            <person name="Weisberg A.J."/>
            <person name="Dantas Lopes L."/>
            <person name="Wiseman M.S."/>
            <person name="Wiseman M.S."/>
            <person name="Pupko T."/>
            <person name="Belcher M.S."/>
            <person name="Sechler A.J."/>
            <person name="Tancos M.A."/>
            <person name="Schroeder B.K."/>
            <person name="Murray T.D."/>
            <person name="Luster D.G."/>
            <person name="Schneider W.L."/>
            <person name="Rogers E."/>
            <person name="Andreote F.D."/>
            <person name="Grunwald N.J."/>
            <person name="Putnam M.L."/>
            <person name="Chang J.H."/>
        </authorList>
    </citation>
    <scope>NUCLEOTIDE SEQUENCE [LARGE SCALE GENOMIC DNA]</scope>
    <source>
        <strain evidence="8 9">NCCPB 2253</strain>
    </source>
</reference>
<dbReference type="Pfam" id="PF05406">
    <property type="entry name" value="WGR"/>
    <property type="match status" value="1"/>
</dbReference>
<feature type="domain" description="WGR" evidence="7">
    <location>
        <begin position="1"/>
        <end position="102"/>
    </location>
</feature>
<accession>A0AAD1ACJ4</accession>
<evidence type="ECO:0000256" key="2">
    <source>
        <dbReference type="ARBA" id="ARBA00022676"/>
    </source>
</evidence>
<dbReference type="InterPro" id="IPR036930">
    <property type="entry name" value="WGR_dom_sf"/>
</dbReference>
<evidence type="ECO:0000256" key="5">
    <source>
        <dbReference type="ARBA" id="ARBA00033987"/>
    </source>
</evidence>
<feature type="domain" description="PARP catalytic" evidence="6">
    <location>
        <begin position="228"/>
        <end position="434"/>
    </location>
</feature>
<evidence type="ECO:0000259" key="6">
    <source>
        <dbReference type="PROSITE" id="PS51059"/>
    </source>
</evidence>
<dbReference type="Proteomes" id="UP000283946">
    <property type="component" value="Chromosome"/>
</dbReference>
<dbReference type="EMBL" id="CP028130">
    <property type="protein sequence ID" value="AZZ54937.1"/>
    <property type="molecule type" value="Genomic_DNA"/>
</dbReference>
<dbReference type="EC" id="2.4.2.30" evidence="1"/>
<dbReference type="InterPro" id="IPR050800">
    <property type="entry name" value="ARTD/PARP"/>
</dbReference>
<dbReference type="PROSITE" id="PS51977">
    <property type="entry name" value="WGR"/>
    <property type="match status" value="1"/>
</dbReference>
<evidence type="ECO:0000259" key="7">
    <source>
        <dbReference type="PROSITE" id="PS51977"/>
    </source>
</evidence>
<evidence type="ECO:0000313" key="9">
    <source>
        <dbReference type="Proteomes" id="UP000283946"/>
    </source>
</evidence>
<comment type="catalytic activity">
    <reaction evidence="5">
        <text>NAD(+) + (ADP-D-ribosyl)n-acceptor = nicotinamide + (ADP-D-ribosyl)n+1-acceptor + H(+).</text>
        <dbReference type="EC" id="2.4.2.30"/>
    </reaction>
</comment>
<dbReference type="GO" id="GO:1990404">
    <property type="term" value="F:NAD+-protein mono-ADP-ribosyltransferase activity"/>
    <property type="evidence" value="ECO:0007669"/>
    <property type="project" value="TreeGrafter"/>
</dbReference>
<name>A0AAD1ACJ4_9MICO</name>
<dbReference type="GO" id="GO:0006302">
    <property type="term" value="P:double-strand break repair"/>
    <property type="evidence" value="ECO:0007669"/>
    <property type="project" value="TreeGrafter"/>
</dbReference>
<dbReference type="InterPro" id="IPR008893">
    <property type="entry name" value="WGR_domain"/>
</dbReference>
<dbReference type="PANTHER" id="PTHR10459:SF60">
    <property type="entry name" value="POLY [ADP-RIBOSE] POLYMERASE 2"/>
    <property type="match status" value="1"/>
</dbReference>
<sequence length="434" mass="47226">MTELLRDQTLVQVNSGSNNNKFYRVTLAVDGTLTKRWGRVGAVGQTKVEQGNEYAFESAIRAKLGRGYSAVEAVADTTPAARSNVGLASAARQGLVADAAARDTVLDALIDRLVAVNAHSIVEQSGGLITVDTSGVVKTALGIVSIRSLAEAVVLLDEMEPLAATARGPLLDRYLRLVPQKVPARAGWAERFFDGDRAFQKQRDFLDQLRESVDWAARARRVQGSDDASSEPQADIFRMKIAALAPTDRDFKRVAKLFEATKNRQHAASARKVVRVYKITDRADAAKAYRAARTKLGNERELWHGTRAMNVLSVLAKGYYVPPTSGTTVVTNGRMFGDGVYFSEQSSKSLGYVDGEMYARGAGRGASKFLLLNGVVMGASYRPRIGWDVGEHRTARNGSYDSTDVAGGSAGVRNHEAIVWNTEQIQPRFLVEVE</sequence>